<dbReference type="Proteomes" id="UP000076717">
    <property type="component" value="Unassembled WGS sequence"/>
</dbReference>
<reference evidence="5" key="2">
    <citation type="submission" date="2019-12" db="EMBL/GenBank/DDBJ databases">
        <title>Complete and draft genome sequences of new strains and members of some known species of the genus Rathayibacter isolated from plants.</title>
        <authorList>
            <person name="Tarlachkov S.V."/>
            <person name="Starodumova I.P."/>
            <person name="Dorofeeva L.V."/>
            <person name="Prisyazhnaya N.V."/>
            <person name="Leyn S."/>
            <person name="Zlamal J."/>
            <person name="Elan M."/>
            <person name="Osterman A.L."/>
            <person name="Nadler S."/>
            <person name="Subbotin S.A."/>
            <person name="Evtushenko L.I."/>
        </authorList>
    </citation>
    <scope>NUCLEOTIDE SEQUENCE [LARGE SCALE GENOMIC DNA]</scope>
    <source>
        <strain evidence="5">VKM Ac-2761</strain>
    </source>
</reference>
<dbReference type="PANTHER" id="PTHR21666">
    <property type="entry name" value="PEPTIDASE-RELATED"/>
    <property type="match status" value="1"/>
</dbReference>
<reference evidence="2 4" key="1">
    <citation type="submission" date="2015-08" db="EMBL/GenBank/DDBJ databases">
        <title>Draft Genome Sequence of Rathayibacter sp. Strain VKM Ac-2596 Isolated from Leaf Gall Induced by Plant-Parasitic Nematodes.</title>
        <authorList>
            <person name="Vasilenko O.V."/>
            <person name="Starodumova I.P."/>
            <person name="Tarlachkov S.V."/>
            <person name="Dorofeeva L.V."/>
            <person name="Evtushenko L.I."/>
        </authorList>
    </citation>
    <scope>NUCLEOTIDE SEQUENCE [LARGE SCALE GENOMIC DNA]</scope>
    <source>
        <strain evidence="2 4">VKM Ac-2596</strain>
    </source>
</reference>
<evidence type="ECO:0000313" key="2">
    <source>
        <dbReference type="EMBL" id="KZX20538.1"/>
    </source>
</evidence>
<evidence type="ECO:0000313" key="4">
    <source>
        <dbReference type="Proteomes" id="UP000076717"/>
    </source>
</evidence>
<organism evidence="2 4">
    <name type="scientific">Rathayibacter tanaceti</name>
    <dbReference type="NCBI Taxonomy" id="1671680"/>
    <lineage>
        <taxon>Bacteria</taxon>
        <taxon>Bacillati</taxon>
        <taxon>Actinomycetota</taxon>
        <taxon>Actinomycetes</taxon>
        <taxon>Micrococcales</taxon>
        <taxon>Microbacteriaceae</taxon>
        <taxon>Rathayibacter</taxon>
    </lineage>
</organism>
<dbReference type="EC" id="3.4.24.-" evidence="2"/>
<name>A0A162GNU7_9MICO</name>
<dbReference type="InterPro" id="IPR050570">
    <property type="entry name" value="Cell_wall_metabolism_enzyme"/>
</dbReference>
<dbReference type="Proteomes" id="UP000465031">
    <property type="component" value="Chromosome"/>
</dbReference>
<dbReference type="SUPFAM" id="SSF51261">
    <property type="entry name" value="Duplicated hybrid motif"/>
    <property type="match status" value="1"/>
</dbReference>
<dbReference type="EMBL" id="CP047186">
    <property type="protein sequence ID" value="QHC54668.1"/>
    <property type="molecule type" value="Genomic_DNA"/>
</dbReference>
<reference evidence="3" key="3">
    <citation type="submission" date="2019-12" db="EMBL/GenBank/DDBJ databases">
        <title>Complete and Draft Genome Sequences of New Strains and Members of Some Known Species of the Genus Rathayibacter isolated from Plants.</title>
        <authorList>
            <person name="Tarlachkov S.V."/>
            <person name="Starodumova I.P."/>
            <person name="Dorofeeva L.V."/>
            <person name="Prisyazhnaya N.V."/>
            <person name="Leyn S.A."/>
            <person name="Zlamal J.E."/>
            <person name="Elane M.L."/>
            <person name="Osterman A.L."/>
            <person name="Nadler S.A."/>
            <person name="Subbotin S.A."/>
            <person name="Evtushenko L.I."/>
        </authorList>
    </citation>
    <scope>NUCLEOTIDE SEQUENCE</scope>
    <source>
        <strain evidence="3">VKM Ac-2761</strain>
    </source>
</reference>
<dbReference type="Gene3D" id="2.70.70.10">
    <property type="entry name" value="Glucose Permease (Domain IIA)"/>
    <property type="match status" value="1"/>
</dbReference>
<evidence type="ECO:0000313" key="5">
    <source>
        <dbReference type="Proteomes" id="UP000465031"/>
    </source>
</evidence>
<dbReference type="OrthoDB" id="5126412at2"/>
<dbReference type="PANTHER" id="PTHR21666:SF270">
    <property type="entry name" value="MUREIN HYDROLASE ACTIVATOR ENVC"/>
    <property type="match status" value="1"/>
</dbReference>
<dbReference type="RefSeq" id="WP_068212071.1">
    <property type="nucleotide sequence ID" value="NZ_CP047186.1"/>
</dbReference>
<dbReference type="EMBL" id="LIIN01000090">
    <property type="protein sequence ID" value="KZX20538.1"/>
    <property type="molecule type" value="Genomic_DNA"/>
</dbReference>
<keyword evidence="2" id="KW-0378">Hydrolase</keyword>
<evidence type="ECO:0000313" key="3">
    <source>
        <dbReference type="EMBL" id="QHC54668.1"/>
    </source>
</evidence>
<accession>A0A162GNU7</accession>
<evidence type="ECO:0000259" key="1">
    <source>
        <dbReference type="Pfam" id="PF01551"/>
    </source>
</evidence>
<gene>
    <name evidence="2" type="primary">mepM_4</name>
    <name evidence="2" type="ORF">ACH61_02341</name>
    <name evidence="3" type="ORF">GSU10_02700</name>
</gene>
<proteinExistence type="predicted"/>
<dbReference type="InterPro" id="IPR016047">
    <property type="entry name" value="M23ase_b-sheet_dom"/>
</dbReference>
<dbReference type="Pfam" id="PF01551">
    <property type="entry name" value="Peptidase_M23"/>
    <property type="match status" value="1"/>
</dbReference>
<dbReference type="KEGG" id="rte:GSU10_02700"/>
<feature type="domain" description="M23ase beta-sheet core" evidence="1">
    <location>
        <begin position="47"/>
        <end position="136"/>
    </location>
</feature>
<dbReference type="InterPro" id="IPR011055">
    <property type="entry name" value="Dup_hybrid_motif"/>
</dbReference>
<protein>
    <submittedName>
        <fullName evidence="2">Murein DD-endopeptidase MepM</fullName>
        <ecNumber evidence="2">3.4.24.-</ecNumber>
    </submittedName>
    <submittedName>
        <fullName evidence="3">Peptidoglycan DD-metalloendopeptidase family protein</fullName>
    </submittedName>
</protein>
<dbReference type="CDD" id="cd12797">
    <property type="entry name" value="M23_peptidase"/>
    <property type="match status" value="1"/>
</dbReference>
<dbReference type="AlphaFoldDB" id="A0A162GNU7"/>
<dbReference type="GO" id="GO:0004222">
    <property type="term" value="F:metalloendopeptidase activity"/>
    <property type="evidence" value="ECO:0007669"/>
    <property type="project" value="TreeGrafter"/>
</dbReference>
<keyword evidence="4" id="KW-1185">Reference proteome</keyword>
<sequence length="243" mass="25916">MAAFLALSPAFFDAESAHAATYVQYRHPFTNPNVADGWGATAGRARPHRGLDYPQAGGTAIPAAADGVVVVNLRNSDLGYVVVLRHADGYHSAYCHMNAASPLPIGRSVARGERVGSVGNTGNASRGNHLHLTISLSESGYSYGVTVDPYRFINDRLKPAPAPAEPTIQEDDMQMIVVYADAATGSEYGSTGVITSRRGFVQTSSKLGSREELDAWTSIANALGYQISERHVDTNGFILASRF</sequence>